<dbReference type="STRING" id="1147741.A0A158Q881"/>
<protein>
    <recommendedName>
        <fullName evidence="2">RecQ-mediated genome instability protein 1</fullName>
    </recommendedName>
</protein>
<dbReference type="Proteomes" id="UP000050640">
    <property type="component" value="Unplaced"/>
</dbReference>
<dbReference type="GO" id="GO:0000724">
    <property type="term" value="P:double-strand break repair via homologous recombination"/>
    <property type="evidence" value="ECO:0007669"/>
    <property type="project" value="TreeGrafter"/>
</dbReference>
<dbReference type="GO" id="GO:0031422">
    <property type="term" value="C:RecQ family helicase-topoisomerase III complex"/>
    <property type="evidence" value="ECO:0007669"/>
    <property type="project" value="TreeGrafter"/>
</dbReference>
<dbReference type="WBParaSite" id="EEL_0000672801-mRNA-1">
    <property type="protein sequence ID" value="EEL_0000672801-mRNA-1"/>
    <property type="gene ID" value="EEL_0000672801"/>
</dbReference>
<dbReference type="SMART" id="SM01161">
    <property type="entry name" value="DUF1767"/>
    <property type="match status" value="1"/>
</dbReference>
<keyword evidence="6" id="KW-1185">Reference proteome</keyword>
<feature type="region of interest" description="Disordered" evidence="3">
    <location>
        <begin position="326"/>
        <end position="351"/>
    </location>
</feature>
<evidence type="ECO:0000259" key="5">
    <source>
        <dbReference type="Pfam" id="PF21000"/>
    </source>
</evidence>
<feature type="compositionally biased region" description="Polar residues" evidence="3">
    <location>
        <begin position="330"/>
        <end position="343"/>
    </location>
</feature>
<proteinExistence type="inferred from homology"/>
<feature type="compositionally biased region" description="Basic and acidic residues" evidence="3">
    <location>
        <begin position="603"/>
        <end position="626"/>
    </location>
</feature>
<dbReference type="GO" id="GO:0016604">
    <property type="term" value="C:nuclear body"/>
    <property type="evidence" value="ECO:0007669"/>
    <property type="project" value="TreeGrafter"/>
</dbReference>
<evidence type="ECO:0000256" key="2">
    <source>
        <dbReference type="ARBA" id="ARBA00018987"/>
    </source>
</evidence>
<dbReference type="Pfam" id="PF08585">
    <property type="entry name" value="RMI1_N_C"/>
    <property type="match status" value="1"/>
</dbReference>
<feature type="domain" description="RMI1 N-terminal" evidence="5">
    <location>
        <begin position="27"/>
        <end position="73"/>
    </location>
</feature>
<evidence type="ECO:0000313" key="7">
    <source>
        <dbReference type="WBParaSite" id="EEL_0000672801-mRNA-1"/>
    </source>
</evidence>
<dbReference type="AlphaFoldDB" id="A0A158Q881"/>
<feature type="region of interest" description="Disordered" evidence="3">
    <location>
        <begin position="565"/>
        <end position="626"/>
    </location>
</feature>
<evidence type="ECO:0000259" key="4">
    <source>
        <dbReference type="Pfam" id="PF08585"/>
    </source>
</evidence>
<dbReference type="InterPro" id="IPR013894">
    <property type="entry name" value="RMI1_OB"/>
</dbReference>
<evidence type="ECO:0000256" key="1">
    <source>
        <dbReference type="ARBA" id="ARBA00006395"/>
    </source>
</evidence>
<name>A0A158Q881_9BILA</name>
<feature type="compositionally biased region" description="Polar residues" evidence="3">
    <location>
        <begin position="591"/>
        <end position="601"/>
    </location>
</feature>
<sequence length="626" mass="71204">MLRMSNGNKQRASMVDVKKDGIVKLFSKFHVTLKEAWLNEVLEYLQMERADADIPTVIQLVYEQWLFSELSNSTRPKIRLPPFEKKSSLDTDVVVQINWLIDVHTSMYSKLNQHVRHNTDNNSFPREPDDEAEVFFHSTYSKDLDLANRMYLMEVTDGQRKLRAIEYQKIDELCGKLSHGTKLLIYGGTICRRNVLLLTPNNVMILGGESEMCQQNAPALIVARRLAVDEKKLKSMERMRGEEFENSMKTMKGIEMEGAEEIQIMVPSVLMRENIAPNLGEQQDKNKRDNNTVKGENPRGKKQKRPVLSRTITSYFQPQHKVRISELSPKVSTKSQIPSAAQETNEKLEPERLPRNSVQKQRGGMEPPPLLLPIADSKQQSQYPTATTVFPRESNEPSAKQSGPCVAPSRVLCTQKIINDCGISELQEVTEDTISMLQRQPQNVQNLRTQSEKVSLSARLWSKNFETTRSQVTECDSPASSAREINATVILSGESERKEATVKPLVPIRSVDKRNFANVILHSAIISSPNIQEKTIWNANKWQHATSENSKQFLTNEFRVPPSKMDVQRMDDDSNAKSIDSVALQRPTSPPQNSLGKQATFSDLHEEQKNDTRSKHFEINSEREGF</sequence>
<dbReference type="InterPro" id="IPR042470">
    <property type="entry name" value="RMI1_N_C_sf"/>
</dbReference>
<accession>A0A158Q881</accession>
<organism evidence="6 7">
    <name type="scientific">Elaeophora elaphi</name>
    <dbReference type="NCBI Taxonomy" id="1147741"/>
    <lineage>
        <taxon>Eukaryota</taxon>
        <taxon>Metazoa</taxon>
        <taxon>Ecdysozoa</taxon>
        <taxon>Nematoda</taxon>
        <taxon>Chromadorea</taxon>
        <taxon>Rhabditida</taxon>
        <taxon>Spirurina</taxon>
        <taxon>Spiruromorpha</taxon>
        <taxon>Filarioidea</taxon>
        <taxon>Onchocercidae</taxon>
        <taxon>Elaeophora</taxon>
    </lineage>
</organism>
<dbReference type="Pfam" id="PF21000">
    <property type="entry name" value="RMI1_N_N"/>
    <property type="match status" value="1"/>
</dbReference>
<feature type="compositionally biased region" description="Basic and acidic residues" evidence="3">
    <location>
        <begin position="282"/>
        <end position="299"/>
    </location>
</feature>
<dbReference type="Gene3D" id="2.40.50.770">
    <property type="entry name" value="RecQ-mediated genome instability protein Rmi1, C-terminal domain"/>
    <property type="match status" value="1"/>
</dbReference>
<feature type="domain" description="RecQ mediated genome instability protein 1 OB-fold" evidence="4">
    <location>
        <begin position="86"/>
        <end position="216"/>
    </location>
</feature>
<feature type="region of interest" description="Disordered" evidence="3">
    <location>
        <begin position="278"/>
        <end position="309"/>
    </location>
</feature>
<dbReference type="InterPro" id="IPR049363">
    <property type="entry name" value="RMI1_N"/>
</dbReference>
<dbReference type="PANTHER" id="PTHR14790:SF15">
    <property type="entry name" value="RECQ-MEDIATED GENOME INSTABILITY PROTEIN 1"/>
    <property type="match status" value="1"/>
</dbReference>
<feature type="compositionally biased region" description="Basic and acidic residues" evidence="3">
    <location>
        <begin position="566"/>
        <end position="575"/>
    </location>
</feature>
<evidence type="ECO:0000313" key="6">
    <source>
        <dbReference type="Proteomes" id="UP000050640"/>
    </source>
</evidence>
<reference evidence="7" key="1">
    <citation type="submission" date="2016-04" db="UniProtKB">
        <authorList>
            <consortium name="WormBaseParasite"/>
        </authorList>
    </citation>
    <scope>IDENTIFICATION</scope>
</reference>
<comment type="similarity">
    <text evidence="1">Belongs to the RMI1 family.</text>
</comment>
<evidence type="ECO:0000256" key="3">
    <source>
        <dbReference type="SAM" id="MobiDB-lite"/>
    </source>
</evidence>
<dbReference type="GO" id="GO:0000712">
    <property type="term" value="P:resolution of meiotic recombination intermediates"/>
    <property type="evidence" value="ECO:0007669"/>
    <property type="project" value="TreeGrafter"/>
</dbReference>
<dbReference type="PANTHER" id="PTHR14790">
    <property type="entry name" value="RECQ-MEDIATED GENOME INSTABILITY PROTEIN 1 RMI1"/>
    <property type="match status" value="1"/>
</dbReference>